<organism evidence="1">
    <name type="scientific">Anguilla anguilla</name>
    <name type="common">European freshwater eel</name>
    <name type="synonym">Muraena anguilla</name>
    <dbReference type="NCBI Taxonomy" id="7936"/>
    <lineage>
        <taxon>Eukaryota</taxon>
        <taxon>Metazoa</taxon>
        <taxon>Chordata</taxon>
        <taxon>Craniata</taxon>
        <taxon>Vertebrata</taxon>
        <taxon>Euteleostomi</taxon>
        <taxon>Actinopterygii</taxon>
        <taxon>Neopterygii</taxon>
        <taxon>Teleostei</taxon>
        <taxon>Anguilliformes</taxon>
        <taxon>Anguillidae</taxon>
        <taxon>Anguilla</taxon>
    </lineage>
</organism>
<sequence>MFCWGCFSVKRDGGGGENISIILVTLQVGWNHYCKSSESVESDRLPRRFVQKLFSFFLFCKKLSIVQMSFFKALKCKRLHFESDKGL</sequence>
<proteinExistence type="predicted"/>
<protein>
    <submittedName>
        <fullName evidence="1">Uncharacterized protein</fullName>
    </submittedName>
</protein>
<name>A0A0E9WHA2_ANGAN</name>
<reference evidence="1" key="2">
    <citation type="journal article" date="2015" name="Fish Shellfish Immunol.">
        <title>Early steps in the European eel (Anguilla anguilla)-Vibrio vulnificus interaction in the gills: Role of the RtxA13 toxin.</title>
        <authorList>
            <person name="Callol A."/>
            <person name="Pajuelo D."/>
            <person name="Ebbesson L."/>
            <person name="Teles M."/>
            <person name="MacKenzie S."/>
            <person name="Amaro C."/>
        </authorList>
    </citation>
    <scope>NUCLEOTIDE SEQUENCE</scope>
</reference>
<dbReference type="AlphaFoldDB" id="A0A0E9WHA2"/>
<dbReference type="EMBL" id="GBXM01018886">
    <property type="protein sequence ID" value="JAH89691.1"/>
    <property type="molecule type" value="Transcribed_RNA"/>
</dbReference>
<reference evidence="1" key="1">
    <citation type="submission" date="2014-11" db="EMBL/GenBank/DDBJ databases">
        <authorList>
            <person name="Amaro Gonzalez C."/>
        </authorList>
    </citation>
    <scope>NUCLEOTIDE SEQUENCE</scope>
</reference>
<evidence type="ECO:0000313" key="1">
    <source>
        <dbReference type="EMBL" id="JAH89691.1"/>
    </source>
</evidence>
<accession>A0A0E9WHA2</accession>